<dbReference type="Proteomes" id="UP000219994">
    <property type="component" value="Unassembled WGS sequence"/>
</dbReference>
<evidence type="ECO:0000313" key="2">
    <source>
        <dbReference type="EMBL" id="PDQ36412.1"/>
    </source>
</evidence>
<keyword evidence="1" id="KW-0812">Transmembrane</keyword>
<evidence type="ECO:0000313" key="3">
    <source>
        <dbReference type="Proteomes" id="UP000219994"/>
    </source>
</evidence>
<accession>A0A2A6FU73</accession>
<dbReference type="EMBL" id="NAEP01000015">
    <property type="protein sequence ID" value="PDQ36412.1"/>
    <property type="molecule type" value="Genomic_DNA"/>
</dbReference>
<protein>
    <submittedName>
        <fullName evidence="2">Uncharacterized protein</fullName>
    </submittedName>
</protein>
<organism evidence="2 3">
    <name type="scientific">Candidatus Lumbricidiphila eiseniae</name>
    <dbReference type="NCBI Taxonomy" id="1969409"/>
    <lineage>
        <taxon>Bacteria</taxon>
        <taxon>Bacillati</taxon>
        <taxon>Actinomycetota</taxon>
        <taxon>Actinomycetes</taxon>
        <taxon>Micrococcales</taxon>
        <taxon>Microbacteriaceae</taxon>
        <taxon>Candidatus Lumbricidiphila</taxon>
    </lineage>
</organism>
<name>A0A2A6FU73_9MICO</name>
<comment type="caution">
    <text evidence="2">The sequence shown here is derived from an EMBL/GenBank/DDBJ whole genome shotgun (WGS) entry which is preliminary data.</text>
</comment>
<feature type="transmembrane region" description="Helical" evidence="1">
    <location>
        <begin position="150"/>
        <end position="171"/>
    </location>
</feature>
<gene>
    <name evidence="2" type="ORF">B5766_00890</name>
</gene>
<keyword evidence="1" id="KW-0472">Membrane</keyword>
<feature type="transmembrane region" description="Helical" evidence="1">
    <location>
        <begin position="33"/>
        <end position="55"/>
    </location>
</feature>
<evidence type="ECO:0000256" key="1">
    <source>
        <dbReference type="SAM" id="Phobius"/>
    </source>
</evidence>
<proteinExistence type="predicted"/>
<reference evidence="3" key="1">
    <citation type="submission" date="2017-03" db="EMBL/GenBank/DDBJ databases">
        <authorList>
            <person name="Lund M.B."/>
        </authorList>
    </citation>
    <scope>NUCLEOTIDE SEQUENCE [LARGE SCALE GENOMIC DNA]</scope>
</reference>
<keyword evidence="1" id="KW-1133">Transmembrane helix</keyword>
<feature type="transmembrane region" description="Helical" evidence="1">
    <location>
        <begin position="61"/>
        <end position="78"/>
    </location>
</feature>
<sequence>MIVAIIADEVAFWLFIVAGLCTRYLLNWRVAGAILLACTPIIDLVLLALIVIDLRGGAQPHWSHGLAALYLGFSVSYGKRLVQWADRRFTAYRAGERPPAKPKLYGADKIRYEWRETGIFWLGIAVATLILVGCVWLAGGPERAGELFTWVGRILLAGIVSLVFPISYMIWPRRAPEEQRVHDA</sequence>
<feature type="transmembrane region" description="Helical" evidence="1">
    <location>
        <begin position="6"/>
        <end position="26"/>
    </location>
</feature>
<feature type="transmembrane region" description="Helical" evidence="1">
    <location>
        <begin position="119"/>
        <end position="138"/>
    </location>
</feature>
<dbReference type="AlphaFoldDB" id="A0A2A6FU73"/>